<feature type="domain" description="Heterokaryon incompatibility" evidence="1">
    <location>
        <begin position="296"/>
        <end position="463"/>
    </location>
</feature>
<dbReference type="InterPro" id="IPR052895">
    <property type="entry name" value="HetReg/Transcr_Mod"/>
</dbReference>
<comment type="caution">
    <text evidence="2">The sequence shown here is derived from an EMBL/GenBank/DDBJ whole genome shotgun (WGS) entry which is preliminary data.</text>
</comment>
<organism evidence="2 3">
    <name type="scientific">Aspergillus pseudoustus</name>
    <dbReference type="NCBI Taxonomy" id="1810923"/>
    <lineage>
        <taxon>Eukaryota</taxon>
        <taxon>Fungi</taxon>
        <taxon>Dikarya</taxon>
        <taxon>Ascomycota</taxon>
        <taxon>Pezizomycotina</taxon>
        <taxon>Eurotiomycetes</taxon>
        <taxon>Eurotiomycetidae</taxon>
        <taxon>Eurotiales</taxon>
        <taxon>Aspergillaceae</taxon>
        <taxon>Aspergillus</taxon>
        <taxon>Aspergillus subgen. Nidulantes</taxon>
    </lineage>
</organism>
<dbReference type="Proteomes" id="UP001610446">
    <property type="component" value="Unassembled WGS sequence"/>
</dbReference>
<dbReference type="PANTHER" id="PTHR24148:SF64">
    <property type="entry name" value="HETEROKARYON INCOMPATIBILITY DOMAIN-CONTAINING PROTEIN"/>
    <property type="match status" value="1"/>
</dbReference>
<dbReference type="InterPro" id="IPR010730">
    <property type="entry name" value="HET"/>
</dbReference>
<proteinExistence type="predicted"/>
<dbReference type="PANTHER" id="PTHR24148">
    <property type="entry name" value="ANKYRIN REPEAT DOMAIN-CONTAINING PROTEIN 39 HOMOLOG-RELATED"/>
    <property type="match status" value="1"/>
</dbReference>
<dbReference type="EMBL" id="JBFXLU010000032">
    <property type="protein sequence ID" value="KAL2851101.1"/>
    <property type="molecule type" value="Genomic_DNA"/>
</dbReference>
<reference evidence="2 3" key="1">
    <citation type="submission" date="2024-07" db="EMBL/GenBank/DDBJ databases">
        <title>Section-level genome sequencing and comparative genomics of Aspergillus sections Usti and Cavernicolus.</title>
        <authorList>
            <consortium name="Lawrence Berkeley National Laboratory"/>
            <person name="Nybo J.L."/>
            <person name="Vesth T.C."/>
            <person name="Theobald S."/>
            <person name="Frisvad J.C."/>
            <person name="Larsen T.O."/>
            <person name="Kjaerboelling I."/>
            <person name="Rothschild-Mancinelli K."/>
            <person name="Lyhne E.K."/>
            <person name="Kogle M.E."/>
            <person name="Barry K."/>
            <person name="Clum A."/>
            <person name="Na H."/>
            <person name="Ledsgaard L."/>
            <person name="Lin J."/>
            <person name="Lipzen A."/>
            <person name="Kuo A."/>
            <person name="Riley R."/>
            <person name="Mondo S."/>
            <person name="Labutti K."/>
            <person name="Haridas S."/>
            <person name="Pangalinan J."/>
            <person name="Salamov A.A."/>
            <person name="Simmons B.A."/>
            <person name="Magnuson J.K."/>
            <person name="Chen J."/>
            <person name="Drula E."/>
            <person name="Henrissat B."/>
            <person name="Wiebenga A."/>
            <person name="Lubbers R.J."/>
            <person name="Gomes A.C."/>
            <person name="Makela M.R."/>
            <person name="Stajich J."/>
            <person name="Grigoriev I.V."/>
            <person name="Mortensen U.H."/>
            <person name="De Vries R.P."/>
            <person name="Baker S.E."/>
            <person name="Andersen M.R."/>
        </authorList>
    </citation>
    <scope>NUCLEOTIDE SEQUENCE [LARGE SCALE GENOMIC DNA]</scope>
    <source>
        <strain evidence="2 3">CBS 123904</strain>
    </source>
</reference>
<name>A0ABR4KFQ6_9EURO</name>
<dbReference type="Pfam" id="PF06985">
    <property type="entry name" value="HET"/>
    <property type="match status" value="1"/>
</dbReference>
<sequence>MSDGVVEYGPVREPRRDHGYPLSTLMEVLYGEDMGMGDGYCTCFAYLYRMALELGEVDSVVGFQDTMITALNDDRVERLRLHMTPGQHRSLCILWRWWGIRARECVAGGDERVGEDDRDKQEGSDDDEAQFYGSMMVVKHTVHEACGIRYIFRDDSIYNTCIQSLFNAEFGNFVIHRHGKLLTDQRRGCAQDVACMSIALEACGPRAGASATEIFTAENYLAGRWASDSAWRSGIRILGNRDRAGLDPRCTSGSSIASCSWLETVNGWPLYLWDTKERKVVNAIVLATDHGFDISYTAISHTWGRWRQNDRPGVDLKPNVPWLIPRNDLFDVGQLGDILADMPTHTRYIWFDLVCIPQSGCGEELTDELRQDQINEIASQASIFKSAKHVITWWNTHDAPERWDGIRSAIKWMSGIYLDKQFSDFDKQPLRLPSCNTIPGTGLLSPDLTTLLPWFSSLWTLQEVCLRPDMWICNKRLELLTVNDDGSGALVAFNTIVSLSEIVKHTLTGALDHDGLTAAQLLESWKSHPQIHSGFQQILTLLHRTGMDGLHRLEREEILFLATSRYCTDSRAEAIMSVIGVVDWYKVSNSHQSDREKAQSTTTAFIFNQYPLAFVQEVAQELGSSFFTAIIENYPPPPTDIHDSQESDDYTVRGSMLPFRASPSERRRRPFPLHDALDHPSVATWSVRADGTVFVPEVEILFSSDSKPTDILYMKCLFDLSLPLPANLVERHGLRQVPGDSRYYGDLRYWIKNIIPKIYGQRALYFAIHLRYLPGGWEGLLLKTVSGDQEERMVKIGNLHVLTSQEGSEYLPRREPVGVNWVVV</sequence>
<keyword evidence="3" id="KW-1185">Reference proteome</keyword>
<accession>A0ABR4KFQ6</accession>
<evidence type="ECO:0000313" key="3">
    <source>
        <dbReference type="Proteomes" id="UP001610446"/>
    </source>
</evidence>
<gene>
    <name evidence="2" type="ORF">BJY01DRAFT_245203</name>
</gene>
<protein>
    <recommendedName>
        <fullName evidence="1">Heterokaryon incompatibility domain-containing protein</fullName>
    </recommendedName>
</protein>
<evidence type="ECO:0000259" key="1">
    <source>
        <dbReference type="Pfam" id="PF06985"/>
    </source>
</evidence>
<evidence type="ECO:0000313" key="2">
    <source>
        <dbReference type="EMBL" id="KAL2851101.1"/>
    </source>
</evidence>